<dbReference type="EMBL" id="JACJIP010000002">
    <property type="protein sequence ID" value="MBA9084171.1"/>
    <property type="molecule type" value="Genomic_DNA"/>
</dbReference>
<sequence>MILLSLVGVIVLYFLVYQILLKTNLNNHQSDGGDKESMENNEKNSCRMDGSERG</sequence>
<name>A0A7W3XQA4_9BACL</name>
<protein>
    <submittedName>
        <fullName evidence="2">Threonine/homoserine/homoserine lactone efflux protein</fullName>
    </submittedName>
</protein>
<dbReference type="AlphaFoldDB" id="A0A7W3XQA4"/>
<gene>
    <name evidence="2" type="ORF">FHR92_000625</name>
</gene>
<accession>A0A7W3XQA4</accession>
<feature type="region of interest" description="Disordered" evidence="1">
    <location>
        <begin position="29"/>
        <end position="54"/>
    </location>
</feature>
<evidence type="ECO:0000256" key="1">
    <source>
        <dbReference type="SAM" id="MobiDB-lite"/>
    </source>
</evidence>
<evidence type="ECO:0000313" key="2">
    <source>
        <dbReference type="EMBL" id="MBA9084171.1"/>
    </source>
</evidence>
<reference evidence="2 3" key="1">
    <citation type="submission" date="2020-08" db="EMBL/GenBank/DDBJ databases">
        <title>Genomic Encyclopedia of Type Strains, Phase III (KMG-III): the genomes of soil and plant-associated and newly described type strains.</title>
        <authorList>
            <person name="Whitman W."/>
        </authorList>
    </citation>
    <scope>NUCLEOTIDE SEQUENCE [LARGE SCALE GENOMIC DNA]</scope>
    <source>
        <strain evidence="2 3">CECT 8693</strain>
    </source>
</reference>
<organism evidence="2 3">
    <name type="scientific">Fontibacillus solani</name>
    <dbReference type="NCBI Taxonomy" id="1572857"/>
    <lineage>
        <taxon>Bacteria</taxon>
        <taxon>Bacillati</taxon>
        <taxon>Bacillota</taxon>
        <taxon>Bacilli</taxon>
        <taxon>Bacillales</taxon>
        <taxon>Paenibacillaceae</taxon>
        <taxon>Fontibacillus</taxon>
    </lineage>
</organism>
<comment type="caution">
    <text evidence="2">The sequence shown here is derived from an EMBL/GenBank/DDBJ whole genome shotgun (WGS) entry which is preliminary data.</text>
</comment>
<dbReference type="Proteomes" id="UP000567067">
    <property type="component" value="Unassembled WGS sequence"/>
</dbReference>
<feature type="compositionally biased region" description="Basic and acidic residues" evidence="1">
    <location>
        <begin position="31"/>
        <end position="54"/>
    </location>
</feature>
<keyword evidence="3" id="KW-1185">Reference proteome</keyword>
<proteinExistence type="predicted"/>
<evidence type="ECO:0000313" key="3">
    <source>
        <dbReference type="Proteomes" id="UP000567067"/>
    </source>
</evidence>